<dbReference type="InterPro" id="IPR050583">
    <property type="entry name" value="Mycobacterial_A85_antigen"/>
</dbReference>
<evidence type="ECO:0000256" key="1">
    <source>
        <dbReference type="SAM" id="SignalP"/>
    </source>
</evidence>
<dbReference type="EMBL" id="SJPZ01000002">
    <property type="protein sequence ID" value="TWU62559.1"/>
    <property type="molecule type" value="Genomic_DNA"/>
</dbReference>
<evidence type="ECO:0000313" key="3">
    <source>
        <dbReference type="EMBL" id="TWU62559.1"/>
    </source>
</evidence>
<accession>A0A5C6FM60</accession>
<sequence length="642" mass="71206" precursor="true">MIFRVTICCLALMPISCFEVSIFGQDVANATSKSNADSGNATILGPWAERAIEKHGSKYGVFDSKLAGTRVSYQVFLPEAYDSQPLRRYPVVYWLHGSGGSQYQARELVEVLRPAIRAGDLLPIIVVGVNGRKKSGYTDAKDGNSPVQSVIVKELIPHIDASFRTIAQRKGRAIAGFSMGGTGAAKIGLGHPELFGAVSILACGMDTVERHKKRGSSFQEVYGNDAAYYNEQSPFTLATKNAAKIRENSLVRILVGEHDRGLERNRKFHQLLDRQQINHEFRIIENAGHSSGALYAGATKETIGFYHTAFANIQTSISESVPEPGRRPRLLVTTDIGGDPDDQQSMIRLMLYSNEFEIEGLVASSAGTPGELKESVVRPELIRQIVEAYGEVRPRLVKHAEDWPEAKELLSKIKSGNANRGRKAIGQGHDTEGSKWIIRQVDSGSAQRPLNIAIWGGQTELAQALFRVRADRGAEGLVAFVQRFRVYDVGDQDGLASWMMAGFPGMHYVLSAAEKGHDRREAAFRGMYLSGDESLTSRAWVTKHILSSSQLGALYPTKTWTKPNPHGCMKEGDTPSWFFFLPLGGNNPDDPTHAGWGGRFRKTEQGWYRDTGLDNDPRNTVSRWREDYQADFARRLDWCRER</sequence>
<keyword evidence="3" id="KW-0119">Carbohydrate metabolism</keyword>
<dbReference type="PANTHER" id="PTHR48098">
    <property type="entry name" value="ENTEROCHELIN ESTERASE-RELATED"/>
    <property type="match status" value="1"/>
</dbReference>
<dbReference type="InterPro" id="IPR011483">
    <property type="entry name" value="Sde182_NH-like"/>
</dbReference>
<keyword evidence="3" id="KW-0858">Xylan degradation</keyword>
<name>A0A5C6FM60_9PLAN</name>
<evidence type="ECO:0000313" key="4">
    <source>
        <dbReference type="Proteomes" id="UP000316476"/>
    </source>
</evidence>
<keyword evidence="3" id="KW-0624">Polysaccharide degradation</keyword>
<proteinExistence type="predicted"/>
<reference evidence="3 4" key="1">
    <citation type="submission" date="2019-02" db="EMBL/GenBank/DDBJ databases">
        <title>Deep-cultivation of Planctomycetes and their phenomic and genomic characterization uncovers novel biology.</title>
        <authorList>
            <person name="Wiegand S."/>
            <person name="Jogler M."/>
            <person name="Boedeker C."/>
            <person name="Pinto D."/>
            <person name="Vollmers J."/>
            <person name="Rivas-Marin E."/>
            <person name="Kohn T."/>
            <person name="Peeters S.H."/>
            <person name="Heuer A."/>
            <person name="Rast P."/>
            <person name="Oberbeckmann S."/>
            <person name="Bunk B."/>
            <person name="Jeske O."/>
            <person name="Meyerdierks A."/>
            <person name="Storesund J.E."/>
            <person name="Kallscheuer N."/>
            <person name="Luecker S."/>
            <person name="Lage O.M."/>
            <person name="Pohl T."/>
            <person name="Merkel B.J."/>
            <person name="Hornburger P."/>
            <person name="Mueller R.-W."/>
            <person name="Bruemmer F."/>
            <person name="Labrenz M."/>
            <person name="Spormann A.M."/>
            <person name="Op Den Camp H."/>
            <person name="Overmann J."/>
            <person name="Amann R."/>
            <person name="Jetten M.S.M."/>
            <person name="Mascher T."/>
            <person name="Medema M.H."/>
            <person name="Devos D.P."/>
            <person name="Kaster A.-K."/>
            <person name="Ovreas L."/>
            <person name="Rohde M."/>
            <person name="Galperin M.Y."/>
            <person name="Jogler C."/>
        </authorList>
    </citation>
    <scope>NUCLEOTIDE SEQUENCE [LARGE SCALE GENOMIC DNA]</scope>
    <source>
        <strain evidence="3 4">V7</strain>
    </source>
</reference>
<dbReference type="GO" id="GO:0016747">
    <property type="term" value="F:acyltransferase activity, transferring groups other than amino-acyl groups"/>
    <property type="evidence" value="ECO:0007669"/>
    <property type="project" value="TreeGrafter"/>
</dbReference>
<dbReference type="AlphaFoldDB" id="A0A5C6FM60"/>
<dbReference type="Pfam" id="PF00756">
    <property type="entry name" value="Esterase"/>
    <property type="match status" value="1"/>
</dbReference>
<organism evidence="3 4">
    <name type="scientific">Crateriforma conspicua</name>
    <dbReference type="NCBI Taxonomy" id="2527996"/>
    <lineage>
        <taxon>Bacteria</taxon>
        <taxon>Pseudomonadati</taxon>
        <taxon>Planctomycetota</taxon>
        <taxon>Planctomycetia</taxon>
        <taxon>Planctomycetales</taxon>
        <taxon>Planctomycetaceae</taxon>
        <taxon>Crateriforma</taxon>
    </lineage>
</organism>
<feature type="domain" description="Cellulose-binding Sde182 nucleoside hydrolase-like" evidence="2">
    <location>
        <begin position="329"/>
        <end position="600"/>
    </location>
</feature>
<dbReference type="GO" id="GO:0031176">
    <property type="term" value="F:endo-1,4-beta-xylanase activity"/>
    <property type="evidence" value="ECO:0007669"/>
    <property type="project" value="UniProtKB-EC"/>
</dbReference>
<evidence type="ECO:0000259" key="2">
    <source>
        <dbReference type="Pfam" id="PF07632"/>
    </source>
</evidence>
<dbReference type="GO" id="GO:0045493">
    <property type="term" value="P:xylan catabolic process"/>
    <property type="evidence" value="ECO:0007669"/>
    <property type="project" value="UniProtKB-KW"/>
</dbReference>
<dbReference type="Pfam" id="PF07632">
    <property type="entry name" value="Sde182_NH-like"/>
    <property type="match status" value="1"/>
</dbReference>
<dbReference type="PANTHER" id="PTHR48098:SF1">
    <property type="entry name" value="DIACYLGLYCEROL ACYLTRANSFERASE_MYCOLYLTRANSFERASE AG85A"/>
    <property type="match status" value="1"/>
</dbReference>
<dbReference type="GO" id="GO:0016799">
    <property type="term" value="F:hydrolase activity, hydrolyzing N-glycosyl compounds"/>
    <property type="evidence" value="ECO:0007669"/>
    <property type="project" value="InterPro"/>
</dbReference>
<keyword evidence="1" id="KW-0732">Signal</keyword>
<protein>
    <submittedName>
        <fullName evidence="3">Endo-1,4-beta-xylanase Z</fullName>
        <ecNumber evidence="3">3.2.1.8</ecNumber>
    </submittedName>
</protein>
<dbReference type="InterPro" id="IPR036452">
    <property type="entry name" value="Ribo_hydro-like"/>
</dbReference>
<feature type="signal peptide" evidence="1">
    <location>
        <begin position="1"/>
        <end position="19"/>
    </location>
</feature>
<feature type="chain" id="PRO_5023139480" evidence="1">
    <location>
        <begin position="20"/>
        <end position="642"/>
    </location>
</feature>
<gene>
    <name evidence="3" type="primary">xynZ_3</name>
    <name evidence="3" type="ORF">V7x_42940</name>
</gene>
<dbReference type="Gene3D" id="3.90.245.10">
    <property type="entry name" value="Ribonucleoside hydrolase-like"/>
    <property type="match status" value="1"/>
</dbReference>
<keyword evidence="3" id="KW-0378">Hydrolase</keyword>
<comment type="caution">
    <text evidence="3">The sequence shown here is derived from an EMBL/GenBank/DDBJ whole genome shotgun (WGS) entry which is preliminary data.</text>
</comment>
<dbReference type="EC" id="3.2.1.8" evidence="3"/>
<keyword evidence="3" id="KW-0326">Glycosidase</keyword>
<dbReference type="RefSeq" id="WP_197138062.1">
    <property type="nucleotide sequence ID" value="NZ_SJPZ01000002.1"/>
</dbReference>
<dbReference type="Gene3D" id="3.40.50.1820">
    <property type="entry name" value="alpha/beta hydrolase"/>
    <property type="match status" value="1"/>
</dbReference>
<dbReference type="InterPro" id="IPR029058">
    <property type="entry name" value="AB_hydrolase_fold"/>
</dbReference>
<dbReference type="Proteomes" id="UP000316476">
    <property type="component" value="Unassembled WGS sequence"/>
</dbReference>
<dbReference type="InterPro" id="IPR000801">
    <property type="entry name" value="Esterase-like"/>
</dbReference>
<dbReference type="SUPFAM" id="SSF53474">
    <property type="entry name" value="alpha/beta-Hydrolases"/>
    <property type="match status" value="1"/>
</dbReference>